<dbReference type="CDD" id="cd06912">
    <property type="entry name" value="GT_MraY_like"/>
    <property type="match status" value="1"/>
</dbReference>
<feature type="binding site" evidence="7">
    <location>
        <position position="218"/>
    </location>
    <ligand>
        <name>Mg(2+)</name>
        <dbReference type="ChEBI" id="CHEBI:18420"/>
    </ligand>
</feature>
<dbReference type="HOGENOM" id="CLU_023982_5_0_4"/>
<evidence type="ECO:0000256" key="2">
    <source>
        <dbReference type="ARBA" id="ARBA00022475"/>
    </source>
</evidence>
<evidence type="ECO:0000256" key="5">
    <source>
        <dbReference type="ARBA" id="ARBA00022989"/>
    </source>
</evidence>
<dbReference type="KEGG" id="cbx:Cenrod_0019"/>
<dbReference type="InterPro" id="IPR000715">
    <property type="entry name" value="Glycosyl_transferase_4"/>
</dbReference>
<keyword evidence="2" id="KW-1003">Cell membrane</keyword>
<dbReference type="GO" id="GO:0071555">
    <property type="term" value="P:cell wall organization"/>
    <property type="evidence" value="ECO:0007669"/>
    <property type="project" value="TreeGrafter"/>
</dbReference>
<feature type="transmembrane region" description="Helical" evidence="8">
    <location>
        <begin position="242"/>
        <end position="260"/>
    </location>
</feature>
<evidence type="ECO:0000313" key="10">
    <source>
        <dbReference type="Proteomes" id="UP000017184"/>
    </source>
</evidence>
<keyword evidence="6 8" id="KW-0472">Membrane</keyword>
<gene>
    <name evidence="9" type="ORF">Cenrod_0019</name>
</gene>
<keyword evidence="3 9" id="KW-0808">Transferase</keyword>
<organism evidence="9 10">
    <name type="scientific">Candidatus Symbiobacter mobilis CR</name>
    <dbReference type="NCBI Taxonomy" id="946483"/>
    <lineage>
        <taxon>Bacteria</taxon>
        <taxon>Pseudomonadati</taxon>
        <taxon>Pseudomonadota</taxon>
        <taxon>Betaproteobacteria</taxon>
        <taxon>Burkholderiales</taxon>
        <taxon>Comamonadaceae</taxon>
    </lineage>
</organism>
<feature type="transmembrane region" description="Helical" evidence="8">
    <location>
        <begin position="299"/>
        <end position="322"/>
    </location>
</feature>
<sequence length="367" mass="39827">MSVNLLDEPAVVGSAVTFLASVFVLLTRGWHAHFTGDFTHGVQKVHTHPTPRIGGVPIAIGLVLAWALVSEQVQALLGPMLIAGVPAFLFGLAEDLTKRVGVLVRLLATMGSGVLAWWLTDISITRVDIWGVDTMLAWLPASILFTAIAVGGVANAVNIIDGFNGLASSMLVIAAVGFGSIAYQFGDLPLTGICVVLAACTLGFFCVNWPFGKIFLGDGGSYLLGFGLAWVAVLLMHRHPTVSAFAVLMVCVHPVTEVLFSMYRRKMRKTHVGMPDRLHFHSLLGRRVVRHRTAHLPPLLRNSTTGIAVGMMSIPPVIVALWVHQSTFWSATALLGFVLAYLTLYARMVRFAWRSPLALLTNRRMRD</sequence>
<dbReference type="GO" id="GO:0046872">
    <property type="term" value="F:metal ion binding"/>
    <property type="evidence" value="ECO:0007669"/>
    <property type="project" value="UniProtKB-KW"/>
</dbReference>
<dbReference type="AlphaFoldDB" id="U5N4G9"/>
<keyword evidence="7" id="KW-0479">Metal-binding</keyword>
<dbReference type="PANTHER" id="PTHR22926">
    <property type="entry name" value="PHOSPHO-N-ACETYLMURAMOYL-PENTAPEPTIDE-TRANSFERASE"/>
    <property type="match status" value="1"/>
</dbReference>
<dbReference type="eggNOG" id="COG0472">
    <property type="taxonomic scope" value="Bacteria"/>
</dbReference>
<evidence type="ECO:0000256" key="6">
    <source>
        <dbReference type="ARBA" id="ARBA00023136"/>
    </source>
</evidence>
<keyword evidence="7" id="KW-0460">Magnesium</keyword>
<comment type="subcellular location">
    <subcellularLocation>
        <location evidence="1">Cell membrane</location>
        <topology evidence="1">Multi-pass membrane protein</topology>
    </subcellularLocation>
</comment>
<name>U5N4G9_9BURK</name>
<evidence type="ECO:0000256" key="3">
    <source>
        <dbReference type="ARBA" id="ARBA00022679"/>
    </source>
</evidence>
<dbReference type="EMBL" id="CP004885">
    <property type="protein sequence ID" value="AGX86155.1"/>
    <property type="molecule type" value="Genomic_DNA"/>
</dbReference>
<dbReference type="PANTHER" id="PTHR22926:SF3">
    <property type="entry name" value="UNDECAPRENYL-PHOSPHATE ALPHA-N-ACETYLGLUCOSAMINYL 1-PHOSPHATE TRANSFERASE"/>
    <property type="match status" value="1"/>
</dbReference>
<dbReference type="PATRIC" id="fig|946483.4.peg.17"/>
<feature type="transmembrane region" description="Helical" evidence="8">
    <location>
        <begin position="189"/>
        <end position="207"/>
    </location>
</feature>
<feature type="transmembrane region" description="Helical" evidence="8">
    <location>
        <begin position="51"/>
        <end position="69"/>
    </location>
</feature>
<dbReference type="Proteomes" id="UP000017184">
    <property type="component" value="Chromosome"/>
</dbReference>
<evidence type="ECO:0000256" key="7">
    <source>
        <dbReference type="PIRSR" id="PIRSR600715-1"/>
    </source>
</evidence>
<feature type="transmembrane region" description="Helical" evidence="8">
    <location>
        <begin position="75"/>
        <end position="93"/>
    </location>
</feature>
<dbReference type="STRING" id="946483.Cenrod_0019"/>
<evidence type="ECO:0000313" key="9">
    <source>
        <dbReference type="EMBL" id="AGX86155.1"/>
    </source>
</evidence>
<feature type="transmembrane region" description="Helical" evidence="8">
    <location>
        <begin position="328"/>
        <end position="346"/>
    </location>
</feature>
<protein>
    <submittedName>
        <fullName evidence="9">UDP-N-acetylmuramyl pentapeptide phosphotransferase-like protein</fullName>
    </submittedName>
</protein>
<comment type="cofactor">
    <cofactor evidence="7">
        <name>Mg(2+)</name>
        <dbReference type="ChEBI" id="CHEBI:18420"/>
    </cofactor>
</comment>
<proteinExistence type="predicted"/>
<dbReference type="GO" id="GO:0005886">
    <property type="term" value="C:plasma membrane"/>
    <property type="evidence" value="ECO:0007669"/>
    <property type="project" value="UniProtKB-SubCell"/>
</dbReference>
<dbReference type="RefSeq" id="WP_022770978.1">
    <property type="nucleotide sequence ID" value="NC_022576.1"/>
</dbReference>
<reference evidence="9 10" key="1">
    <citation type="journal article" date="2013" name="Genome Biol.">
        <title>Genomic analysis reveals key aspects of prokaryotic symbiosis in the phototrophic consortium "Chlorochromatium aggregatum".</title>
        <authorList>
            <person name="Liu Z."/>
            <person name="Muller J."/>
            <person name="Li T."/>
            <person name="Alvey R.M."/>
            <person name="Vogl K."/>
            <person name="Frigaard N.U."/>
            <person name="Rockwell N.C."/>
            <person name="Boyd E.S."/>
            <person name="Tomsho L.P."/>
            <person name="Schuster S.C."/>
            <person name="Henke P."/>
            <person name="Rohde M."/>
            <person name="Overmann J."/>
            <person name="Bryant D.A."/>
        </authorList>
    </citation>
    <scope>NUCLEOTIDE SEQUENCE [LARGE SCALE GENOMIC DNA]</scope>
    <source>
        <strain evidence="9">CR</strain>
    </source>
</reference>
<feature type="transmembrane region" description="Helical" evidence="8">
    <location>
        <begin position="100"/>
        <end position="120"/>
    </location>
</feature>
<evidence type="ECO:0000256" key="1">
    <source>
        <dbReference type="ARBA" id="ARBA00004651"/>
    </source>
</evidence>
<accession>U5N4G9</accession>
<dbReference type="GO" id="GO:0016780">
    <property type="term" value="F:phosphotransferase activity, for other substituted phosphate groups"/>
    <property type="evidence" value="ECO:0007669"/>
    <property type="project" value="InterPro"/>
</dbReference>
<feature type="binding site" evidence="7">
    <location>
        <position position="158"/>
    </location>
    <ligand>
        <name>Mg(2+)</name>
        <dbReference type="ChEBI" id="CHEBI:18420"/>
    </ligand>
</feature>
<feature type="transmembrane region" description="Helical" evidence="8">
    <location>
        <begin position="12"/>
        <end position="30"/>
    </location>
</feature>
<feature type="transmembrane region" description="Helical" evidence="8">
    <location>
        <begin position="163"/>
        <end position="183"/>
    </location>
</feature>
<feature type="transmembrane region" description="Helical" evidence="8">
    <location>
        <begin position="219"/>
        <end position="236"/>
    </location>
</feature>
<evidence type="ECO:0000256" key="8">
    <source>
        <dbReference type="SAM" id="Phobius"/>
    </source>
</evidence>
<evidence type="ECO:0000256" key="4">
    <source>
        <dbReference type="ARBA" id="ARBA00022692"/>
    </source>
</evidence>
<keyword evidence="4 8" id="KW-0812">Transmembrane</keyword>
<dbReference type="Pfam" id="PF00953">
    <property type="entry name" value="Glycos_transf_4"/>
    <property type="match status" value="1"/>
</dbReference>
<keyword evidence="5 8" id="KW-1133">Transmembrane helix</keyword>
<keyword evidence="10" id="KW-1185">Reference proteome</keyword>
<dbReference type="GO" id="GO:0044038">
    <property type="term" value="P:cell wall macromolecule biosynthetic process"/>
    <property type="evidence" value="ECO:0007669"/>
    <property type="project" value="TreeGrafter"/>
</dbReference>
<dbReference type="OrthoDB" id="9783652at2"/>
<dbReference type="GO" id="GO:0009103">
    <property type="term" value="P:lipopolysaccharide biosynthetic process"/>
    <property type="evidence" value="ECO:0007669"/>
    <property type="project" value="TreeGrafter"/>
</dbReference>
<feature type="transmembrane region" description="Helical" evidence="8">
    <location>
        <begin position="135"/>
        <end position="156"/>
    </location>
</feature>